<dbReference type="AlphaFoldDB" id="A0A3N2DGC0"/>
<proteinExistence type="predicted"/>
<evidence type="ECO:0000256" key="2">
    <source>
        <dbReference type="SAM" id="SignalP"/>
    </source>
</evidence>
<dbReference type="EMBL" id="RKHR01000006">
    <property type="protein sequence ID" value="ROR98843.1"/>
    <property type="molecule type" value="Genomic_DNA"/>
</dbReference>
<keyword evidence="4" id="KW-1185">Reference proteome</keyword>
<dbReference type="InterPro" id="IPR016866">
    <property type="entry name" value="UCP028069"/>
</dbReference>
<organism evidence="3 4">
    <name type="scientific">Sinobacterium caligoides</name>
    <dbReference type="NCBI Taxonomy" id="933926"/>
    <lineage>
        <taxon>Bacteria</taxon>
        <taxon>Pseudomonadati</taxon>
        <taxon>Pseudomonadota</taxon>
        <taxon>Gammaproteobacteria</taxon>
        <taxon>Cellvibrionales</taxon>
        <taxon>Spongiibacteraceae</taxon>
        <taxon>Sinobacterium</taxon>
    </lineage>
</organism>
<sequence>MKMHRVKTIALATSVAAGALVAQAAGADNLDKVFQVGQAKTVAAQKSQVKIDKLSDQTRDRLQEYKDVLKQVEGLKVYIARLDRQIDNQNQRITSIEGSIEQVTEVKRQILPLVDRMIGALDEFIALDVPFLQEERQQRIAFLRKNLDLSSQTDAEKFRQVLEAYKIENEYGRKIESYNDTITVGDKERDVEVLRIGRIGLLYQTTDGEVSGAWDQQARQWVQLDNGQYKNAIRQGLRIAKKQASIDIMTVPVAAPEAVK</sequence>
<evidence type="ECO:0000313" key="4">
    <source>
        <dbReference type="Proteomes" id="UP000275394"/>
    </source>
</evidence>
<evidence type="ECO:0000313" key="3">
    <source>
        <dbReference type="EMBL" id="ROR98843.1"/>
    </source>
</evidence>
<protein>
    <submittedName>
        <fullName evidence="3">Uncharacterized protein DUF3450</fullName>
    </submittedName>
</protein>
<feature type="coiled-coil region" evidence="1">
    <location>
        <begin position="55"/>
        <end position="99"/>
    </location>
</feature>
<reference evidence="3 4" key="1">
    <citation type="submission" date="2018-11" db="EMBL/GenBank/DDBJ databases">
        <title>Genomic Encyclopedia of Type Strains, Phase IV (KMG-IV): sequencing the most valuable type-strain genomes for metagenomic binning, comparative biology and taxonomic classification.</title>
        <authorList>
            <person name="Goeker M."/>
        </authorList>
    </citation>
    <scope>NUCLEOTIDE SEQUENCE [LARGE SCALE GENOMIC DNA]</scope>
    <source>
        <strain evidence="3 4">DSM 100316</strain>
    </source>
</reference>
<dbReference type="OrthoDB" id="5880116at2"/>
<evidence type="ECO:0000256" key="1">
    <source>
        <dbReference type="SAM" id="Coils"/>
    </source>
</evidence>
<feature type="signal peptide" evidence="2">
    <location>
        <begin position="1"/>
        <end position="24"/>
    </location>
</feature>
<keyword evidence="2" id="KW-0732">Signal</keyword>
<dbReference type="Pfam" id="PF11932">
    <property type="entry name" value="DUF3450"/>
    <property type="match status" value="1"/>
</dbReference>
<accession>A0A3N2DGC0</accession>
<dbReference type="Proteomes" id="UP000275394">
    <property type="component" value="Unassembled WGS sequence"/>
</dbReference>
<feature type="chain" id="PRO_5018184966" evidence="2">
    <location>
        <begin position="25"/>
        <end position="260"/>
    </location>
</feature>
<comment type="caution">
    <text evidence="3">The sequence shown here is derived from an EMBL/GenBank/DDBJ whole genome shotgun (WGS) entry which is preliminary data.</text>
</comment>
<name>A0A3N2DGC0_9GAMM</name>
<gene>
    <name evidence="3" type="ORF">EDC56_3078</name>
</gene>
<dbReference type="PIRSF" id="PIRSF028069">
    <property type="entry name" value="UCP028069"/>
    <property type="match status" value="1"/>
</dbReference>
<keyword evidence="1" id="KW-0175">Coiled coil</keyword>
<dbReference type="RefSeq" id="WP_123713414.1">
    <property type="nucleotide sequence ID" value="NZ_RKHR01000006.1"/>
</dbReference>